<dbReference type="RefSeq" id="WP_159663452.1">
    <property type="nucleotide sequence ID" value="NZ_WUUS01000002.1"/>
</dbReference>
<accession>A0A6B0SS22</accession>
<feature type="compositionally biased region" description="Basic and acidic residues" evidence="1">
    <location>
        <begin position="454"/>
        <end position="465"/>
    </location>
</feature>
<feature type="region of interest" description="Disordered" evidence="1">
    <location>
        <begin position="448"/>
        <end position="480"/>
    </location>
</feature>
<dbReference type="Proteomes" id="UP000437065">
    <property type="component" value="Unassembled WGS sequence"/>
</dbReference>
<gene>
    <name evidence="2" type="ORF">GRX01_03315</name>
</gene>
<proteinExistence type="predicted"/>
<protein>
    <submittedName>
        <fullName evidence="2">Uncharacterized protein</fullName>
    </submittedName>
</protein>
<name>A0A6B0SS22_9EURY</name>
<comment type="caution">
    <text evidence="2">The sequence shown here is derived from an EMBL/GenBank/DDBJ whole genome shotgun (WGS) entry which is preliminary data.</text>
</comment>
<evidence type="ECO:0000256" key="1">
    <source>
        <dbReference type="SAM" id="MobiDB-lite"/>
    </source>
</evidence>
<evidence type="ECO:0000313" key="2">
    <source>
        <dbReference type="EMBL" id="MXR40386.1"/>
    </source>
</evidence>
<feature type="region of interest" description="Disordered" evidence="1">
    <location>
        <begin position="1"/>
        <end position="39"/>
    </location>
</feature>
<dbReference type="AlphaFoldDB" id="A0A6B0SS22"/>
<dbReference type="EMBL" id="WUUS01000002">
    <property type="protein sequence ID" value="MXR40386.1"/>
    <property type="molecule type" value="Genomic_DNA"/>
</dbReference>
<keyword evidence="3" id="KW-1185">Reference proteome</keyword>
<dbReference type="OrthoDB" id="6643at2157"/>
<reference evidence="2 3" key="1">
    <citation type="submission" date="2019-12" db="EMBL/GenBank/DDBJ databases">
        <title>Isolation and characterization of three novel carbon monoxide-oxidizing members of Halobacteria from salione crusts and soils.</title>
        <authorList>
            <person name="Myers M.R."/>
            <person name="King G.M."/>
        </authorList>
    </citation>
    <scope>NUCLEOTIDE SEQUENCE [LARGE SCALE GENOMIC DNA]</scope>
    <source>
        <strain evidence="2 3">WSA2</strain>
    </source>
</reference>
<sequence length="480" mass="49320">MAGRRVIRGRAVADGGSDRERSAGRPGPTPGFGADPRRCGCSGKTPLDRVVFPARDRVHEALDGTSVRLGSDADAAILADAADDGGTERAVDVVALGEERPTVPFDGDAGGNPIVTLACAFVGDDLADAERFGDALATAYAGLDGPEVTIGKGHAVQVPGLSGGLLWLEHFRSTADPDSAGAARRSSIADHLAANVDVVHAFPGLDPPEQARIAALNACNDVYAAGTTADRVVHPVVAAPAGVDPSPSRATDWYRAGLPSDVSVRRGSVLAHGGEGWLLGASVTARGGVGSTEPPIPDDCGVLVTRPFGGLAAFALGTLDGDRGLRELGRDRLTRDARPVAEALATCRPDPGESFDPARHLARVTDVSGEGIGGIGRLVARDGRSLRLERLPILSGVAEASVGHWRLPDVTVETNGSFAAVGTPSALARATDRLRSVERADPVRIGAVDGGDAPIRDAADGDPSRLVESAARWPTAEGER</sequence>
<evidence type="ECO:0000313" key="3">
    <source>
        <dbReference type="Proteomes" id="UP000437065"/>
    </source>
</evidence>
<organism evidence="2 3">
    <name type="scientific">Halobaculum saliterrae</name>
    <dbReference type="NCBI Taxonomy" id="2073113"/>
    <lineage>
        <taxon>Archaea</taxon>
        <taxon>Methanobacteriati</taxon>
        <taxon>Methanobacteriota</taxon>
        <taxon>Stenosarchaea group</taxon>
        <taxon>Halobacteria</taxon>
        <taxon>Halobacteriales</taxon>
        <taxon>Haloferacaceae</taxon>
        <taxon>Halobaculum</taxon>
    </lineage>
</organism>